<dbReference type="AlphaFoldDB" id="L0NE80"/>
<feature type="region of interest" description="Disordered" evidence="1">
    <location>
        <begin position="96"/>
        <end position="126"/>
    </location>
</feature>
<protein>
    <submittedName>
        <fullName evidence="2">Uncharacterized protein</fullName>
    </submittedName>
</protein>
<accession>L0NE80</accession>
<organism evidence="2 3">
    <name type="scientific">Pseudorhizobium banfieldiae</name>
    <dbReference type="NCBI Taxonomy" id="1125847"/>
    <lineage>
        <taxon>Bacteria</taxon>
        <taxon>Pseudomonadati</taxon>
        <taxon>Pseudomonadota</taxon>
        <taxon>Alphaproteobacteria</taxon>
        <taxon>Hyphomicrobiales</taxon>
        <taxon>Rhizobiaceae</taxon>
        <taxon>Rhizobium/Agrobacterium group</taxon>
        <taxon>Pseudorhizobium</taxon>
    </lineage>
</organism>
<keyword evidence="3" id="KW-1185">Reference proteome</keyword>
<evidence type="ECO:0000313" key="2">
    <source>
        <dbReference type="EMBL" id="CCF19111.1"/>
    </source>
</evidence>
<evidence type="ECO:0000256" key="1">
    <source>
        <dbReference type="SAM" id="MobiDB-lite"/>
    </source>
</evidence>
<dbReference type="EMBL" id="FO082820">
    <property type="protein sequence ID" value="CCF19111.1"/>
    <property type="molecule type" value="Genomic_DNA"/>
</dbReference>
<dbReference type="OrthoDB" id="8372454at2"/>
<proteinExistence type="predicted"/>
<dbReference type="KEGG" id="rht:NT26_1387"/>
<name>L0NE80_9HYPH</name>
<dbReference type="STRING" id="1125847.NT26_1387"/>
<evidence type="ECO:0000313" key="3">
    <source>
        <dbReference type="Proteomes" id="UP000010792"/>
    </source>
</evidence>
<sequence>MNQFDFDTEQLRSGGYIAKLRTAGDGDLKPILQEGGRPIIFGNEVEALRSLLTHLCRYVNGHLVRDGEVAGETRSEAEGIFKPVLRQKGKSRVITVAYKGQRQRCGPRKPSEQRDESPNTLTEPST</sequence>
<reference evidence="2 3" key="1">
    <citation type="journal article" date="2013" name="Genome Biol. Evol.">
        <title>Life in an arsenic-containing gold mine: genome and physiology of the autotrophic arsenite-oxidizing bacterium rhizobium sp. NT-26.</title>
        <authorList>
            <person name="Andres J."/>
            <person name="Arsene-Ploetze F."/>
            <person name="Barbe V."/>
            <person name="Brochier-Armanet C."/>
            <person name="Cleiss-Arnold J."/>
            <person name="Coppee J.Y."/>
            <person name="Dillies M.A."/>
            <person name="Geist"/>
            <person name="L"/>
            <person name="Joublin A."/>
            <person name="Koechler S."/>
            <person name="Lassalle F."/>
            <person name="Marchal M."/>
            <person name="Medigue C."/>
            <person name="Muller D."/>
            <person name="Nesme X."/>
            <person name="Plewniak F."/>
            <person name="Proux C."/>
            <person name="Ramirez-Bahena M.H."/>
            <person name="Schenowitz C."/>
            <person name="Sismeiro O."/>
            <person name="Vallenet D."/>
            <person name="Santini J.M."/>
            <person name="Bertin P.N."/>
        </authorList>
    </citation>
    <scope>NUCLEOTIDE SEQUENCE [LARGE SCALE GENOMIC DNA]</scope>
    <source>
        <strain evidence="2 3">NT-26</strain>
    </source>
</reference>
<dbReference type="RefSeq" id="WP_052638006.1">
    <property type="nucleotide sequence ID" value="NZ_FO082820.1"/>
</dbReference>
<gene>
    <name evidence="2" type="ORF">NT26_1387</name>
</gene>
<dbReference type="Proteomes" id="UP000010792">
    <property type="component" value="Chromosome"/>
</dbReference>